<protein>
    <submittedName>
        <fullName evidence="3">E3 ubiquitin-protein ligase TTC3</fullName>
    </submittedName>
</protein>
<dbReference type="EMBL" id="JAHWGI010001416">
    <property type="protein sequence ID" value="KAK3931068.1"/>
    <property type="molecule type" value="Genomic_DNA"/>
</dbReference>
<organism evidence="3 4">
    <name type="scientific">Frankliniella fusca</name>
    <dbReference type="NCBI Taxonomy" id="407009"/>
    <lineage>
        <taxon>Eukaryota</taxon>
        <taxon>Metazoa</taxon>
        <taxon>Ecdysozoa</taxon>
        <taxon>Arthropoda</taxon>
        <taxon>Hexapoda</taxon>
        <taxon>Insecta</taxon>
        <taxon>Pterygota</taxon>
        <taxon>Neoptera</taxon>
        <taxon>Paraneoptera</taxon>
        <taxon>Thysanoptera</taxon>
        <taxon>Terebrantia</taxon>
        <taxon>Thripoidea</taxon>
        <taxon>Thripidae</taxon>
        <taxon>Frankliniella</taxon>
    </lineage>
</organism>
<dbReference type="InterPro" id="IPR018289">
    <property type="entry name" value="MULE_transposase_dom"/>
</dbReference>
<dbReference type="Proteomes" id="UP001219518">
    <property type="component" value="Unassembled WGS sequence"/>
</dbReference>
<keyword evidence="4" id="KW-1185">Reference proteome</keyword>
<comment type="caution">
    <text evidence="3">The sequence shown here is derived from an EMBL/GenBank/DDBJ whole genome shotgun (WGS) entry which is preliminary data.</text>
</comment>
<name>A0AAE1LT34_9NEOP</name>
<gene>
    <name evidence="3" type="ORF">KUF71_024980</name>
</gene>
<evidence type="ECO:0000256" key="1">
    <source>
        <dbReference type="SAM" id="MobiDB-lite"/>
    </source>
</evidence>
<dbReference type="Pfam" id="PF10551">
    <property type="entry name" value="MULE"/>
    <property type="match status" value="1"/>
</dbReference>
<feature type="domain" description="MULE transposase" evidence="2">
    <location>
        <begin position="38"/>
        <end position="136"/>
    </location>
</feature>
<dbReference type="AlphaFoldDB" id="A0AAE1LT34"/>
<feature type="region of interest" description="Disordered" evidence="1">
    <location>
        <begin position="207"/>
        <end position="244"/>
    </location>
</feature>
<reference evidence="3" key="1">
    <citation type="submission" date="2021-07" db="EMBL/GenBank/DDBJ databases">
        <authorList>
            <person name="Catto M.A."/>
            <person name="Jacobson A."/>
            <person name="Kennedy G."/>
            <person name="Labadie P."/>
            <person name="Hunt B.G."/>
            <person name="Srinivasan R."/>
        </authorList>
    </citation>
    <scope>NUCLEOTIDE SEQUENCE</scope>
    <source>
        <strain evidence="3">PL_HMW_Pooled</strain>
        <tissue evidence="3">Head</tissue>
    </source>
</reference>
<evidence type="ECO:0000313" key="3">
    <source>
        <dbReference type="EMBL" id="KAK3931068.1"/>
    </source>
</evidence>
<reference evidence="3" key="2">
    <citation type="journal article" date="2023" name="BMC Genomics">
        <title>Pest status, molecular evolution, and epigenetic factors derived from the genome assembly of Frankliniella fusca, a thysanopteran phytovirus vector.</title>
        <authorList>
            <person name="Catto M.A."/>
            <person name="Labadie P.E."/>
            <person name="Jacobson A.L."/>
            <person name="Kennedy G.G."/>
            <person name="Srinivasan R."/>
            <person name="Hunt B.G."/>
        </authorList>
    </citation>
    <scope>NUCLEOTIDE SEQUENCE</scope>
    <source>
        <strain evidence="3">PL_HMW_Pooled</strain>
    </source>
</reference>
<accession>A0AAE1LT34</accession>
<feature type="region of interest" description="Disordered" evidence="1">
    <location>
        <begin position="150"/>
        <end position="193"/>
    </location>
</feature>
<evidence type="ECO:0000313" key="4">
    <source>
        <dbReference type="Proteomes" id="UP001219518"/>
    </source>
</evidence>
<feature type="compositionally biased region" description="Polar residues" evidence="1">
    <location>
        <begin position="207"/>
        <end position="218"/>
    </location>
</feature>
<sequence>MYRAKRKLLPVLPKTGQEAVDQFRADIIVPLLAECDILIADGTFDYAPDKFVQMYTFHGNKMGHNVRLAYCCLPNKKGATYVAMLEALKNLVREKVGVELVPKRILVDFEDAALAGFRKCFPGIETRACKFHFSQNLMKIYHMVYGHHDRPRVRNGGKNPNPSGVRLERFREPARAGSRHGRPPPAPDRHFGCHSAGQIATFVATRHSSPLSSPNPTFRRQGGRQIATPGKPGLSAKGHHRTIR</sequence>
<proteinExistence type="predicted"/>
<evidence type="ECO:0000259" key="2">
    <source>
        <dbReference type="Pfam" id="PF10551"/>
    </source>
</evidence>